<evidence type="ECO:0000313" key="7">
    <source>
        <dbReference type="Proteomes" id="UP000051952"/>
    </source>
</evidence>
<dbReference type="VEuPathDB" id="TriTrypDB:BSAL_28680"/>
<organism evidence="6 7">
    <name type="scientific">Bodo saltans</name>
    <name type="common">Flagellated protozoan</name>
    <dbReference type="NCBI Taxonomy" id="75058"/>
    <lineage>
        <taxon>Eukaryota</taxon>
        <taxon>Discoba</taxon>
        <taxon>Euglenozoa</taxon>
        <taxon>Kinetoplastea</taxon>
        <taxon>Metakinetoplastina</taxon>
        <taxon>Eubodonida</taxon>
        <taxon>Bodonidae</taxon>
        <taxon>Bodo</taxon>
    </lineage>
</organism>
<sequence>MERTERAIHIAEDTKVEKAKTHVPRPGAGVGAAIAAGVASESSLPAWQSISLALIYMFGCISFFLLIRYSKSLVKRGLLHYDDASAVFFTELLKWLFSVSAMYYRTGKFLPVSVFREGTWRVGIYFAVPSGIYAVYNNLTYFNLSAFDPGTYQVFMQTRVLFTGVLYTWILSKTLTNRKWMALILLTFGVAAKYLTFNMQIDYRVLFMLLQASLSAFAGVYNEFLLKRDVSMDVNEQNFFMYSFALMFNLGWGLLTNAEYYTSGQVFGSMSGIVFVIVVNGALIGIVTSLILKFINVIVKAFASACEVLLTAVLAALFLGEALTLQDVVACSIVMVSIYYYYTAPAVDKEKNDSK</sequence>
<feature type="transmembrane region" description="Helical" evidence="5">
    <location>
        <begin position="46"/>
        <end position="67"/>
    </location>
</feature>
<dbReference type="Pfam" id="PF04142">
    <property type="entry name" value="Nuc_sug_transp"/>
    <property type="match status" value="1"/>
</dbReference>
<feature type="transmembrane region" description="Helical" evidence="5">
    <location>
        <begin position="122"/>
        <end position="142"/>
    </location>
</feature>
<name>A0A0S4JKR6_BODSA</name>
<keyword evidence="6" id="KW-0762">Sugar transport</keyword>
<evidence type="ECO:0000256" key="1">
    <source>
        <dbReference type="ARBA" id="ARBA00004141"/>
    </source>
</evidence>
<feature type="transmembrane region" description="Helical" evidence="5">
    <location>
        <begin position="180"/>
        <end position="197"/>
    </location>
</feature>
<dbReference type="OMA" id="CLYCREN"/>
<evidence type="ECO:0000313" key="6">
    <source>
        <dbReference type="EMBL" id="CUG90764.1"/>
    </source>
</evidence>
<feature type="transmembrane region" description="Helical" evidence="5">
    <location>
        <begin position="238"/>
        <end position="255"/>
    </location>
</feature>
<feature type="transmembrane region" description="Helical" evidence="5">
    <location>
        <begin position="154"/>
        <end position="171"/>
    </location>
</feature>
<keyword evidence="3 5" id="KW-1133">Transmembrane helix</keyword>
<accession>A0A0S4JKR6</accession>
<dbReference type="GO" id="GO:0015165">
    <property type="term" value="F:pyrimidine nucleotide-sugar transmembrane transporter activity"/>
    <property type="evidence" value="ECO:0007669"/>
    <property type="project" value="InterPro"/>
</dbReference>
<evidence type="ECO:0000256" key="3">
    <source>
        <dbReference type="ARBA" id="ARBA00022989"/>
    </source>
</evidence>
<feature type="transmembrane region" description="Helical" evidence="5">
    <location>
        <begin position="299"/>
        <end position="319"/>
    </location>
</feature>
<keyword evidence="7" id="KW-1185">Reference proteome</keyword>
<evidence type="ECO:0000256" key="5">
    <source>
        <dbReference type="SAM" id="Phobius"/>
    </source>
</evidence>
<keyword evidence="4 5" id="KW-0472">Membrane</keyword>
<feature type="transmembrane region" description="Helical" evidence="5">
    <location>
        <begin position="267"/>
        <end position="292"/>
    </location>
</feature>
<reference evidence="7" key="1">
    <citation type="submission" date="2015-09" db="EMBL/GenBank/DDBJ databases">
        <authorList>
            <consortium name="Pathogen Informatics"/>
        </authorList>
    </citation>
    <scope>NUCLEOTIDE SEQUENCE [LARGE SCALE GENOMIC DNA]</scope>
    <source>
        <strain evidence="7">Lake Konstanz</strain>
    </source>
</reference>
<keyword evidence="2 5" id="KW-0812">Transmembrane</keyword>
<feature type="transmembrane region" description="Helical" evidence="5">
    <location>
        <begin position="325"/>
        <end position="342"/>
    </location>
</feature>
<dbReference type="InterPro" id="IPR007271">
    <property type="entry name" value="Nuc_sug_transpt"/>
</dbReference>
<comment type="subcellular location">
    <subcellularLocation>
        <location evidence="1">Membrane</location>
        <topology evidence="1">Multi-pass membrane protein</topology>
    </subcellularLocation>
</comment>
<dbReference type="OrthoDB" id="419167at2759"/>
<dbReference type="PANTHER" id="PTHR10231">
    <property type="entry name" value="NUCLEOTIDE-SUGAR TRANSMEMBRANE TRANSPORTER"/>
    <property type="match status" value="1"/>
</dbReference>
<proteinExistence type="predicted"/>
<dbReference type="Proteomes" id="UP000051952">
    <property type="component" value="Unassembled WGS sequence"/>
</dbReference>
<protein>
    <submittedName>
        <fullName evidence="6">Nucleotide-sugar transporter, putative</fullName>
    </submittedName>
</protein>
<evidence type="ECO:0000256" key="2">
    <source>
        <dbReference type="ARBA" id="ARBA00022692"/>
    </source>
</evidence>
<gene>
    <name evidence="6" type="ORF">BSAL_28680</name>
</gene>
<dbReference type="AlphaFoldDB" id="A0A0S4JKR6"/>
<keyword evidence="6" id="KW-0813">Transport</keyword>
<dbReference type="EMBL" id="CYKH01001863">
    <property type="protein sequence ID" value="CUG90764.1"/>
    <property type="molecule type" value="Genomic_DNA"/>
</dbReference>
<dbReference type="GO" id="GO:0000139">
    <property type="term" value="C:Golgi membrane"/>
    <property type="evidence" value="ECO:0007669"/>
    <property type="project" value="InterPro"/>
</dbReference>
<feature type="transmembrane region" description="Helical" evidence="5">
    <location>
        <begin position="203"/>
        <end position="226"/>
    </location>
</feature>
<evidence type="ECO:0000256" key="4">
    <source>
        <dbReference type="ARBA" id="ARBA00023136"/>
    </source>
</evidence>